<feature type="compositionally biased region" description="Basic residues" evidence="1">
    <location>
        <begin position="31"/>
        <end position="48"/>
    </location>
</feature>
<dbReference type="EMBL" id="JAULUE010002049">
    <property type="protein sequence ID" value="KAK5906572.1"/>
    <property type="molecule type" value="Genomic_DNA"/>
</dbReference>
<comment type="caution">
    <text evidence="2">The sequence shown here is derived from an EMBL/GenBank/DDBJ whole genome shotgun (WGS) entry which is preliminary data.</text>
</comment>
<keyword evidence="3" id="KW-1185">Reference proteome</keyword>
<reference evidence="2 3" key="1">
    <citation type="journal article" date="2023" name="Mol. Biol. Evol.">
        <title>Genomics of Secondarily Temperate Adaptation in the Only Non-Antarctic Icefish.</title>
        <authorList>
            <person name="Rivera-Colon A.G."/>
            <person name="Rayamajhi N."/>
            <person name="Minhas B.F."/>
            <person name="Madrigal G."/>
            <person name="Bilyk K.T."/>
            <person name="Yoon V."/>
            <person name="Hune M."/>
            <person name="Gregory S."/>
            <person name="Cheng C.H.C."/>
            <person name="Catchen J.M."/>
        </authorList>
    </citation>
    <scope>NUCLEOTIDE SEQUENCE [LARGE SCALE GENOMIC DNA]</scope>
    <source>
        <strain evidence="2">JC2023a</strain>
    </source>
</reference>
<dbReference type="Proteomes" id="UP001335648">
    <property type="component" value="Unassembled WGS sequence"/>
</dbReference>
<accession>A0AAN8CMU1</accession>
<organism evidence="2 3">
    <name type="scientific">Champsocephalus esox</name>
    <name type="common">pike icefish</name>
    <dbReference type="NCBI Taxonomy" id="159716"/>
    <lineage>
        <taxon>Eukaryota</taxon>
        <taxon>Metazoa</taxon>
        <taxon>Chordata</taxon>
        <taxon>Craniata</taxon>
        <taxon>Vertebrata</taxon>
        <taxon>Euteleostomi</taxon>
        <taxon>Actinopterygii</taxon>
        <taxon>Neopterygii</taxon>
        <taxon>Teleostei</taxon>
        <taxon>Neoteleostei</taxon>
        <taxon>Acanthomorphata</taxon>
        <taxon>Eupercaria</taxon>
        <taxon>Perciformes</taxon>
        <taxon>Notothenioidei</taxon>
        <taxon>Channichthyidae</taxon>
        <taxon>Champsocephalus</taxon>
    </lineage>
</organism>
<evidence type="ECO:0000313" key="3">
    <source>
        <dbReference type="Proteomes" id="UP001335648"/>
    </source>
</evidence>
<sequence length="76" mass="8169">MKSSNASARSLSWARTAADLASLSGAVSTRQHSKRRAWGGGRGKRRRGGGSPRMNCNQKWASAAEERSPVLALCIR</sequence>
<gene>
    <name evidence="2" type="ORF">CesoFtcFv8_004506</name>
</gene>
<name>A0AAN8CMU1_9TELE</name>
<evidence type="ECO:0000256" key="1">
    <source>
        <dbReference type="SAM" id="MobiDB-lite"/>
    </source>
</evidence>
<protein>
    <submittedName>
        <fullName evidence="2">Uncharacterized protein</fullName>
    </submittedName>
</protein>
<evidence type="ECO:0000313" key="2">
    <source>
        <dbReference type="EMBL" id="KAK5906572.1"/>
    </source>
</evidence>
<dbReference type="AlphaFoldDB" id="A0AAN8CMU1"/>
<proteinExistence type="predicted"/>
<feature type="region of interest" description="Disordered" evidence="1">
    <location>
        <begin position="22"/>
        <end position="61"/>
    </location>
</feature>